<dbReference type="EMBL" id="BK002038">
    <property type="protein sequence ID" value="DAA02883.1"/>
    <property type="molecule type" value="Genomic_DNA"/>
</dbReference>
<evidence type="ECO:0000313" key="1">
    <source>
        <dbReference type="EMBL" id="DAA02883.1"/>
    </source>
</evidence>
<proteinExistence type="predicted"/>
<reference evidence="1" key="1">
    <citation type="journal article" date="2003" name="Genome Biol.">
        <title>An integrated gene annotation and transcriptional profiling approach towards the full gene content of the Drosophila genome.</title>
        <authorList>
            <person name="Hild M."/>
            <person name="Beckmann B."/>
            <person name="Haas S.A."/>
            <person name="Koch B."/>
            <person name="Solovyev V."/>
            <person name="Busold C."/>
            <person name="Fellenberg K."/>
            <person name="Boutros M."/>
            <person name="Vingron M."/>
            <person name="Sauer F."/>
            <person name="Hoheisel J.D."/>
            <person name="Paro R."/>
        </authorList>
    </citation>
    <scope>NUCLEOTIDE SEQUENCE</scope>
</reference>
<sequence length="162" mass="18360">MAQTLKAQQQQRHVHVLAAFVTVPARRTPSPISRFRRTPFCSHVPTSCNHKHATKARNRLKLMTWQHVENATRTQHGCTSKRTCTENITDIIGKLQLQSKLNSKLYLEMDVGYAPAFYCILPEGRTMGPLSIHPSRLPSQPAIQTSSCWPRTIPLFAESKSR</sequence>
<dbReference type="AlphaFoldDB" id="Q6ILH8"/>
<name>Q6ILH8_DROME</name>
<gene>
    <name evidence="1" type="ORF">HDC09424</name>
</gene>
<accession>Q6ILH8</accession>
<organism evidence="1">
    <name type="scientific">Drosophila melanogaster</name>
    <name type="common">Fruit fly</name>
    <dbReference type="NCBI Taxonomy" id="7227"/>
    <lineage>
        <taxon>Eukaryota</taxon>
        <taxon>Metazoa</taxon>
        <taxon>Ecdysozoa</taxon>
        <taxon>Arthropoda</taxon>
        <taxon>Hexapoda</taxon>
        <taxon>Insecta</taxon>
        <taxon>Pterygota</taxon>
        <taxon>Neoptera</taxon>
        <taxon>Endopterygota</taxon>
        <taxon>Diptera</taxon>
        <taxon>Brachycera</taxon>
        <taxon>Muscomorpha</taxon>
        <taxon>Ephydroidea</taxon>
        <taxon>Drosophilidae</taxon>
        <taxon>Drosophila</taxon>
        <taxon>Sophophora</taxon>
    </lineage>
</organism>
<protein>
    <submittedName>
        <fullName evidence="1">HDC09424</fullName>
    </submittedName>
</protein>